<reference evidence="2 3" key="1">
    <citation type="submission" date="2016-06" db="EMBL/GenBank/DDBJ databases">
        <authorList>
            <person name="Kjaerup R.B."/>
            <person name="Dalgaard T.S."/>
            <person name="Juul-Madsen H.R."/>
        </authorList>
    </citation>
    <scope>NUCLEOTIDE SEQUENCE [LARGE SCALE GENOMIC DNA]</scope>
    <source>
        <strain evidence="2 3">373-A1</strain>
    </source>
</reference>
<evidence type="ECO:0000313" key="2">
    <source>
        <dbReference type="EMBL" id="OBY12435.1"/>
    </source>
</evidence>
<feature type="transmembrane region" description="Helical" evidence="1">
    <location>
        <begin position="7"/>
        <end position="28"/>
    </location>
</feature>
<dbReference type="RefSeq" id="WP_055183559.1">
    <property type="nucleotide sequence ID" value="NZ_CZBQ01000002.1"/>
</dbReference>
<comment type="caution">
    <text evidence="2">The sequence shown here is derived from an EMBL/GenBank/DDBJ whole genome shotgun (WGS) entry which is preliminary data.</text>
</comment>
<dbReference type="Proteomes" id="UP000092714">
    <property type="component" value="Unassembled WGS sequence"/>
</dbReference>
<gene>
    <name evidence="2" type="ORF">CP373A1_02240</name>
</gene>
<accession>A0A174RBK0</accession>
<keyword evidence="1" id="KW-0812">Transmembrane</keyword>
<keyword evidence="1" id="KW-1133">Transmembrane helix</keyword>
<protein>
    <submittedName>
        <fullName evidence="2">Uncharacterized protein</fullName>
    </submittedName>
</protein>
<organism evidence="2 3">
    <name type="scientific">Clostridium paraputrificum</name>
    <dbReference type="NCBI Taxonomy" id="29363"/>
    <lineage>
        <taxon>Bacteria</taxon>
        <taxon>Bacillati</taxon>
        <taxon>Bacillota</taxon>
        <taxon>Clostridia</taxon>
        <taxon>Eubacteriales</taxon>
        <taxon>Clostridiaceae</taxon>
        <taxon>Clostridium</taxon>
    </lineage>
</organism>
<proteinExistence type="predicted"/>
<dbReference type="EMBL" id="MAPZ01000009">
    <property type="protein sequence ID" value="OBY12435.1"/>
    <property type="molecule type" value="Genomic_DNA"/>
</dbReference>
<name>A0A174RBK0_9CLOT</name>
<keyword evidence="1" id="KW-0472">Membrane</keyword>
<evidence type="ECO:0000256" key="1">
    <source>
        <dbReference type="SAM" id="Phobius"/>
    </source>
</evidence>
<sequence length="131" mass="15261">MRHFNRKYLFFIISFIFILGFLAVKYMASLTLKCVANFDKSITLNSHYILTNTSTKEYKVITKETSEVVISEYINSYKISGYNIYLKQTPRDGTKTNYWVICDDKIIGPMDNAALYSKYKVDSNTFEKITP</sequence>
<keyword evidence="3" id="KW-1185">Reference proteome</keyword>
<evidence type="ECO:0000313" key="3">
    <source>
        <dbReference type="Proteomes" id="UP000092714"/>
    </source>
</evidence>
<dbReference type="AlphaFoldDB" id="A0A174RBK0"/>